<dbReference type="GO" id="GO:0005829">
    <property type="term" value="C:cytosol"/>
    <property type="evidence" value="ECO:0007669"/>
    <property type="project" value="TreeGrafter"/>
</dbReference>
<dbReference type="SUPFAM" id="SSF52317">
    <property type="entry name" value="Class I glutamine amidotransferase-like"/>
    <property type="match status" value="1"/>
</dbReference>
<dbReference type="PANTHER" id="PTHR43235">
    <property type="entry name" value="GLUTAMINE AMIDOTRANSFERASE PB2B2.05-RELATED"/>
    <property type="match status" value="1"/>
</dbReference>
<gene>
    <name evidence="1" type="ORF">GA0061098_1014175</name>
</gene>
<dbReference type="PROSITE" id="PS51273">
    <property type="entry name" value="GATASE_TYPE_1"/>
    <property type="match status" value="1"/>
</dbReference>
<dbReference type="EMBL" id="FMAI01000014">
    <property type="protein sequence ID" value="SCB50547.1"/>
    <property type="molecule type" value="Genomic_DNA"/>
</dbReference>
<dbReference type="RefSeq" id="WP_129590923.1">
    <property type="nucleotide sequence ID" value="NZ_FMAI01000014.1"/>
</dbReference>
<dbReference type="GO" id="GO:0006598">
    <property type="term" value="P:polyamine catabolic process"/>
    <property type="evidence" value="ECO:0007669"/>
    <property type="project" value="TreeGrafter"/>
</dbReference>
<dbReference type="Proteomes" id="UP000199184">
    <property type="component" value="Unassembled WGS sequence"/>
</dbReference>
<protein>
    <submittedName>
        <fullName evidence="1">Putative glutamine amidotransferase</fullName>
    </submittedName>
</protein>
<dbReference type="GO" id="GO:0033969">
    <property type="term" value="F:gamma-glutamyl-gamma-aminobutyrate hydrolase activity"/>
    <property type="evidence" value="ECO:0007669"/>
    <property type="project" value="TreeGrafter"/>
</dbReference>
<sequence length="315" mass="33756">MHEPHPTIDPHDPAACSQWALRLGTNVRELKAAIHQFGSAADAVAYGLQQWQHSASRGQWQARTRAPQVGILSETMVARGEQLSSVAMICVNAIGLVAGAVPRILPAARQADIDAYLDGLDGLFIGGGQTNVHPSRYGQMVDDSRDDPFDEFRDEVALHLIPRALARGIPALFVCRGIQELNVAFGGTLAKEPDGLPEDQRHGTLDADNEDARYRLRQKVTLRKGGVLQQICGADAVTVNSLHSFLIKDLAPGLIAEAVAEDGSIEAVIVAGAGAFALGTLFHPDYWASTDHASARIRSAFGDAVRLHAKAKRTA</sequence>
<reference evidence="2" key="1">
    <citation type="submission" date="2016-08" db="EMBL/GenBank/DDBJ databases">
        <authorList>
            <person name="Varghese N."/>
            <person name="Submissions Spin"/>
        </authorList>
    </citation>
    <scope>NUCLEOTIDE SEQUENCE [LARGE SCALE GENOMIC DNA]</scope>
    <source>
        <strain evidence="2">ERR11</strain>
    </source>
</reference>
<keyword evidence="1" id="KW-0808">Transferase</keyword>
<name>A0A1C3XE29_9BRAD</name>
<organism evidence="1 2">
    <name type="scientific">Bradyrhizobium shewense</name>
    <dbReference type="NCBI Taxonomy" id="1761772"/>
    <lineage>
        <taxon>Bacteria</taxon>
        <taxon>Pseudomonadati</taxon>
        <taxon>Pseudomonadota</taxon>
        <taxon>Alphaproteobacteria</taxon>
        <taxon>Hyphomicrobiales</taxon>
        <taxon>Nitrobacteraceae</taxon>
        <taxon>Bradyrhizobium</taxon>
    </lineage>
</organism>
<dbReference type="InterPro" id="IPR029062">
    <property type="entry name" value="Class_I_gatase-like"/>
</dbReference>
<keyword evidence="1" id="KW-0315">Glutamine amidotransferase</keyword>
<proteinExistence type="predicted"/>
<dbReference type="GO" id="GO:0016740">
    <property type="term" value="F:transferase activity"/>
    <property type="evidence" value="ECO:0007669"/>
    <property type="project" value="UniProtKB-KW"/>
</dbReference>
<dbReference type="InterPro" id="IPR044668">
    <property type="entry name" value="PuuD-like"/>
</dbReference>
<dbReference type="PANTHER" id="PTHR43235:SF1">
    <property type="entry name" value="GLUTAMINE AMIDOTRANSFERASE PB2B2.05-RELATED"/>
    <property type="match status" value="1"/>
</dbReference>
<accession>A0A1C3XE29</accession>
<evidence type="ECO:0000313" key="1">
    <source>
        <dbReference type="EMBL" id="SCB50547.1"/>
    </source>
</evidence>
<dbReference type="Pfam" id="PF07722">
    <property type="entry name" value="Peptidase_C26"/>
    <property type="match status" value="1"/>
</dbReference>
<dbReference type="AlphaFoldDB" id="A0A1C3XE29"/>
<dbReference type="Gene3D" id="3.40.50.880">
    <property type="match status" value="1"/>
</dbReference>
<evidence type="ECO:0000313" key="2">
    <source>
        <dbReference type="Proteomes" id="UP000199184"/>
    </source>
</evidence>
<dbReference type="InterPro" id="IPR011697">
    <property type="entry name" value="Peptidase_C26"/>
</dbReference>
<keyword evidence="2" id="KW-1185">Reference proteome</keyword>